<keyword evidence="2" id="KW-1185">Reference proteome</keyword>
<dbReference type="OrthoDB" id="30720at2"/>
<dbReference type="EMBL" id="QWLB01000055">
    <property type="protein sequence ID" value="RIH91169.1"/>
    <property type="molecule type" value="Genomic_DNA"/>
</dbReference>
<accession>A0A399F7E0</accession>
<gene>
    <name evidence="1" type="ORF">Mgrana_02953</name>
</gene>
<name>A0A399F7E0_9DEIN</name>
<protein>
    <submittedName>
        <fullName evidence="1">Uncharacterized protein</fullName>
    </submittedName>
</protein>
<dbReference type="Proteomes" id="UP000266178">
    <property type="component" value="Unassembled WGS sequence"/>
</dbReference>
<evidence type="ECO:0000313" key="2">
    <source>
        <dbReference type="Proteomes" id="UP000266178"/>
    </source>
</evidence>
<organism evidence="1 2">
    <name type="scientific">Meiothermus granaticius NBRC 107808</name>
    <dbReference type="NCBI Taxonomy" id="1227551"/>
    <lineage>
        <taxon>Bacteria</taxon>
        <taxon>Thermotogati</taxon>
        <taxon>Deinococcota</taxon>
        <taxon>Deinococci</taxon>
        <taxon>Thermales</taxon>
        <taxon>Thermaceae</taxon>
        <taxon>Meiothermus</taxon>
    </lineage>
</organism>
<proteinExistence type="predicted"/>
<evidence type="ECO:0000313" key="1">
    <source>
        <dbReference type="EMBL" id="RIH91169.1"/>
    </source>
</evidence>
<dbReference type="AlphaFoldDB" id="A0A399F7E0"/>
<dbReference type="RefSeq" id="WP_119358389.1">
    <property type="nucleotide sequence ID" value="NZ_BJXM01000029.1"/>
</dbReference>
<comment type="caution">
    <text evidence="1">The sequence shown here is derived from an EMBL/GenBank/DDBJ whole genome shotgun (WGS) entry which is preliminary data.</text>
</comment>
<reference evidence="1 2" key="1">
    <citation type="submission" date="2018-08" db="EMBL/GenBank/DDBJ databases">
        <title>Meiothermus granaticius genome AF-68 sequencing project.</title>
        <authorList>
            <person name="Da Costa M.S."/>
            <person name="Albuquerque L."/>
            <person name="Raposo P."/>
            <person name="Froufe H.J.C."/>
            <person name="Barroso C.S."/>
            <person name="Egas C."/>
        </authorList>
    </citation>
    <scope>NUCLEOTIDE SEQUENCE [LARGE SCALE GENOMIC DNA]</scope>
    <source>
        <strain evidence="1 2">AF-68</strain>
    </source>
</reference>
<sequence length="107" mass="11983">MGYTHYWYVEHLKGALPQIAADLHRLRPHLPPLAGPMGEGEPEIGSQGLYFNGVGPEDCESFVLDAQRKHYDPSPDGLFAFCKTNRRPYDRAVQVSPRATCTANQVR</sequence>